<dbReference type="AlphaFoldDB" id="A0A852T350"/>
<dbReference type="RefSeq" id="WP_179457817.1">
    <property type="nucleotide sequence ID" value="NZ_BAAAPX010000001.1"/>
</dbReference>
<keyword evidence="3" id="KW-0804">Transcription</keyword>
<dbReference type="Gene3D" id="1.10.357.10">
    <property type="entry name" value="Tetracycline Repressor, domain 2"/>
    <property type="match status" value="1"/>
</dbReference>
<reference evidence="6 7" key="1">
    <citation type="submission" date="2020-07" db="EMBL/GenBank/DDBJ databases">
        <title>Sequencing the genomes of 1000 actinobacteria strains.</title>
        <authorList>
            <person name="Klenk H.-P."/>
        </authorList>
    </citation>
    <scope>NUCLEOTIDE SEQUENCE [LARGE SCALE GENOMIC DNA]</scope>
    <source>
        <strain evidence="6 7">DSM 23871</strain>
    </source>
</reference>
<keyword evidence="1" id="KW-0805">Transcription regulation</keyword>
<evidence type="ECO:0000256" key="2">
    <source>
        <dbReference type="ARBA" id="ARBA00023125"/>
    </source>
</evidence>
<dbReference type="InterPro" id="IPR009057">
    <property type="entry name" value="Homeodomain-like_sf"/>
</dbReference>
<feature type="DNA-binding region" description="H-T-H motif" evidence="4">
    <location>
        <begin position="42"/>
        <end position="61"/>
    </location>
</feature>
<accession>A0A852T350</accession>
<keyword evidence="7" id="KW-1185">Reference proteome</keyword>
<dbReference type="InterPro" id="IPR036271">
    <property type="entry name" value="Tet_transcr_reg_TetR-rel_C_sf"/>
</dbReference>
<evidence type="ECO:0000313" key="7">
    <source>
        <dbReference type="Proteomes" id="UP000589620"/>
    </source>
</evidence>
<evidence type="ECO:0000259" key="5">
    <source>
        <dbReference type="PROSITE" id="PS50977"/>
    </source>
</evidence>
<feature type="domain" description="HTH tetR-type" evidence="5">
    <location>
        <begin position="19"/>
        <end position="79"/>
    </location>
</feature>
<proteinExistence type="predicted"/>
<dbReference type="Pfam" id="PF16925">
    <property type="entry name" value="TetR_C_13"/>
    <property type="match status" value="1"/>
</dbReference>
<dbReference type="PANTHER" id="PTHR47506">
    <property type="entry name" value="TRANSCRIPTIONAL REGULATORY PROTEIN"/>
    <property type="match status" value="1"/>
</dbReference>
<dbReference type="InterPro" id="IPR001647">
    <property type="entry name" value="HTH_TetR"/>
</dbReference>
<dbReference type="SUPFAM" id="SSF48498">
    <property type="entry name" value="Tetracyclin repressor-like, C-terminal domain"/>
    <property type="match status" value="1"/>
</dbReference>
<evidence type="ECO:0000313" key="6">
    <source>
        <dbReference type="EMBL" id="NYD76066.1"/>
    </source>
</evidence>
<dbReference type="SUPFAM" id="SSF46689">
    <property type="entry name" value="Homeodomain-like"/>
    <property type="match status" value="1"/>
</dbReference>
<dbReference type="GO" id="GO:0003677">
    <property type="term" value="F:DNA binding"/>
    <property type="evidence" value="ECO:0007669"/>
    <property type="project" value="UniProtKB-UniRule"/>
</dbReference>
<dbReference type="EMBL" id="JACCBJ010000001">
    <property type="protein sequence ID" value="NYD76066.1"/>
    <property type="molecule type" value="Genomic_DNA"/>
</dbReference>
<evidence type="ECO:0000256" key="3">
    <source>
        <dbReference type="ARBA" id="ARBA00023163"/>
    </source>
</evidence>
<evidence type="ECO:0000256" key="1">
    <source>
        <dbReference type="ARBA" id="ARBA00023015"/>
    </source>
</evidence>
<dbReference type="Pfam" id="PF00440">
    <property type="entry name" value="TetR_N"/>
    <property type="match status" value="1"/>
</dbReference>
<gene>
    <name evidence="6" type="ORF">BJ963_003585</name>
</gene>
<organism evidence="6 7">
    <name type="scientific">Leifsonia soli</name>
    <dbReference type="NCBI Taxonomy" id="582665"/>
    <lineage>
        <taxon>Bacteria</taxon>
        <taxon>Bacillati</taxon>
        <taxon>Actinomycetota</taxon>
        <taxon>Actinomycetes</taxon>
        <taxon>Micrococcales</taxon>
        <taxon>Microbacteriaceae</taxon>
        <taxon>Leifsonia</taxon>
    </lineage>
</organism>
<dbReference type="InterPro" id="IPR011075">
    <property type="entry name" value="TetR_C"/>
</dbReference>
<dbReference type="PRINTS" id="PR00455">
    <property type="entry name" value="HTHTETR"/>
</dbReference>
<comment type="caution">
    <text evidence="6">The sequence shown here is derived from an EMBL/GenBank/DDBJ whole genome shotgun (WGS) entry which is preliminary data.</text>
</comment>
<evidence type="ECO:0000256" key="4">
    <source>
        <dbReference type="PROSITE-ProRule" id="PRU00335"/>
    </source>
</evidence>
<name>A0A852T350_9MICO</name>
<keyword evidence="2 4" id="KW-0238">DNA-binding</keyword>
<dbReference type="PANTHER" id="PTHR47506:SF3">
    <property type="entry name" value="HTH-TYPE TRANSCRIPTIONAL REGULATOR LMRA"/>
    <property type="match status" value="1"/>
</dbReference>
<dbReference type="Proteomes" id="UP000589620">
    <property type="component" value="Unassembled WGS sequence"/>
</dbReference>
<sequence>MALATPTNRPGRGFTAKGWATRQRIVDAASKLILEHGVETATLEEIQSAAQVSASQLYHYFTNKSALILAVIDHQTEAVLGVHRPALDRLDSFEALIEWRDVIVATLDAQNCVGGCPLGSLVSGLAESDPIARGALVESFAEWERLLRSGLVAMRDRGVLRNDVDVDALALSMLASVQGGLLLSQARRDSSAVRVAVDTAIDHLRTLTR</sequence>
<dbReference type="PROSITE" id="PS50977">
    <property type="entry name" value="HTH_TETR_2"/>
    <property type="match status" value="1"/>
</dbReference>
<protein>
    <submittedName>
        <fullName evidence="6">AcrR family transcriptional regulator</fullName>
    </submittedName>
</protein>